<organism evidence="1">
    <name type="scientific">Brassica cretica</name>
    <name type="common">Mustard</name>
    <dbReference type="NCBI Taxonomy" id="69181"/>
    <lineage>
        <taxon>Eukaryota</taxon>
        <taxon>Viridiplantae</taxon>
        <taxon>Streptophyta</taxon>
        <taxon>Embryophyta</taxon>
        <taxon>Tracheophyta</taxon>
        <taxon>Spermatophyta</taxon>
        <taxon>Magnoliopsida</taxon>
        <taxon>eudicotyledons</taxon>
        <taxon>Gunneridae</taxon>
        <taxon>Pentapetalae</taxon>
        <taxon>rosids</taxon>
        <taxon>malvids</taxon>
        <taxon>Brassicales</taxon>
        <taxon>Brassicaceae</taxon>
        <taxon>Brassiceae</taxon>
        <taxon>Brassica</taxon>
    </lineage>
</organism>
<accession>A0A8S9IXK3</accession>
<name>A0A8S9IXK3_BRACR</name>
<protein>
    <submittedName>
        <fullName evidence="1">Uncharacterized protein</fullName>
    </submittedName>
</protein>
<gene>
    <name evidence="1" type="ORF">F2Q70_00001444</name>
</gene>
<dbReference type="EMBL" id="QGKY02001015">
    <property type="protein sequence ID" value="KAF2574485.1"/>
    <property type="molecule type" value="Genomic_DNA"/>
</dbReference>
<proteinExistence type="predicted"/>
<evidence type="ECO:0000313" key="1">
    <source>
        <dbReference type="EMBL" id="KAF2574485.1"/>
    </source>
</evidence>
<dbReference type="AlphaFoldDB" id="A0A8S9IXK3"/>
<sequence length="151" mass="16089">MLVLLATVPHLRSLSSPDLVPHLRPPQNSNGLVQIVAVKVVLSVKGLLGVLHYELVASGLQTQDWRRLVRLSMGSADTGSGGGGSSFSWCSGSHFVSRGGSRMNQLFVSVVLSRSLVFGPLPLNLSRLVFSLGLLKFVSLLLVLFAPTQNG</sequence>
<comment type="caution">
    <text evidence="1">The sequence shown here is derived from an EMBL/GenBank/DDBJ whole genome shotgun (WGS) entry which is preliminary data.</text>
</comment>
<reference evidence="1" key="1">
    <citation type="submission" date="2019-12" db="EMBL/GenBank/DDBJ databases">
        <title>Genome sequencing and annotation of Brassica cretica.</title>
        <authorList>
            <person name="Studholme D.J."/>
            <person name="Sarris P.F."/>
        </authorList>
    </citation>
    <scope>NUCLEOTIDE SEQUENCE</scope>
    <source>
        <strain evidence="1">PFS-102/07</strain>
        <tissue evidence="1">Leaf</tissue>
    </source>
</reference>